<sequence>MGIQPSKTELYLPSQTLRECHPDRCWCDRPYHRSSRYVYVERGGDGREHYQDPVDMFSSFLMGAGPAPQMPWKDPRSWTVRDYEKLGEVMEEWASREYGKNHGSNSRGGGGGGSGYPPWPGMGNGGGGYWDGDYGSGGGRHHGGRRSRRYVPWDQFEDLKSNFHQMAEQYQRHMSEQDAFLFGSDTDRRKEQYRQNMLNQLKEMMPQLAQMMYSGGGMTQQQQQQQQFFARQQMPGMMPNPMMPCTATGGTMPGIGVAGVAPTGGCGMPATPMPDPMQAAAAMNGMMNDPMAAAAMQQQSMTPAAALQTGMNPGMMNGGVGIMPPMMNNGMMMNGMMDQQQPPLPPANMSRRARRRNFTAYDDGFDDDYDDFRPRRAGFRRRRDWRDDGDMLGGYTGDMRGPRGPIPGGSGPHRPAGGMAFDDDVESLHASMGAGHGNGSLRAQPTYPHDASPPYGNRAAAAVASNFSPPLRRPDYNAADTAASADAQQHRSAMHGAKTIYAQPMEAAEGMYTRMAFQARAGAADSAPDMEYGGFYPASYGMGGVHSGMAAAAPYASASTGPGIPTAAAGPSPMRSAMKRNVSFDPGVSTETPHLTRPRQEESARGEANAGAPPDPRDGLGKSKGI</sequence>
<organism evidence="2 3">
    <name type="scientific">Cercospora kikuchii</name>
    <dbReference type="NCBI Taxonomy" id="84275"/>
    <lineage>
        <taxon>Eukaryota</taxon>
        <taxon>Fungi</taxon>
        <taxon>Dikarya</taxon>
        <taxon>Ascomycota</taxon>
        <taxon>Pezizomycotina</taxon>
        <taxon>Dothideomycetes</taxon>
        <taxon>Dothideomycetidae</taxon>
        <taxon>Mycosphaerellales</taxon>
        <taxon>Mycosphaerellaceae</taxon>
        <taxon>Cercospora</taxon>
    </lineage>
</organism>
<proteinExistence type="predicted"/>
<feature type="region of interest" description="Disordered" evidence="1">
    <location>
        <begin position="98"/>
        <end position="119"/>
    </location>
</feature>
<comment type="caution">
    <text evidence="2">The sequence shown here is derived from an EMBL/GenBank/DDBJ whole genome shotgun (WGS) entry which is preliminary data.</text>
</comment>
<feature type="compositionally biased region" description="Basic and acidic residues" evidence="1">
    <location>
        <begin position="615"/>
        <end position="626"/>
    </location>
</feature>
<dbReference type="EMBL" id="BOLY01000005">
    <property type="protein sequence ID" value="GIZ45330.1"/>
    <property type="molecule type" value="Genomic_DNA"/>
</dbReference>
<dbReference type="OrthoDB" id="3650610at2759"/>
<evidence type="ECO:0000313" key="3">
    <source>
        <dbReference type="Proteomes" id="UP000825890"/>
    </source>
</evidence>
<dbReference type="AlphaFoldDB" id="A0A9P3FJS3"/>
<dbReference type="RefSeq" id="XP_044659817.1">
    <property type="nucleotide sequence ID" value="XM_044803882.1"/>
</dbReference>
<dbReference type="GeneID" id="68294078"/>
<feature type="compositionally biased region" description="Gly residues" evidence="1">
    <location>
        <begin position="106"/>
        <end position="115"/>
    </location>
</feature>
<accession>A0A9P3FJS3</accession>
<reference evidence="2 3" key="1">
    <citation type="submission" date="2021-01" db="EMBL/GenBank/DDBJ databases">
        <title>Cercospora kikuchii MAFF 305040 whole genome shotgun sequence.</title>
        <authorList>
            <person name="Kashiwa T."/>
            <person name="Suzuki T."/>
        </authorList>
    </citation>
    <scope>NUCLEOTIDE SEQUENCE [LARGE SCALE GENOMIC DNA]</scope>
    <source>
        <strain evidence="2 3">MAFF 305040</strain>
    </source>
</reference>
<keyword evidence="3" id="KW-1185">Reference proteome</keyword>
<protein>
    <submittedName>
        <fullName evidence="2">Uncharacterized protein</fullName>
    </submittedName>
</protein>
<gene>
    <name evidence="2" type="ORF">CKM354_000850300</name>
</gene>
<evidence type="ECO:0000256" key="1">
    <source>
        <dbReference type="SAM" id="MobiDB-lite"/>
    </source>
</evidence>
<dbReference type="Proteomes" id="UP000825890">
    <property type="component" value="Unassembled WGS sequence"/>
</dbReference>
<evidence type="ECO:0000313" key="2">
    <source>
        <dbReference type="EMBL" id="GIZ45330.1"/>
    </source>
</evidence>
<feature type="region of interest" description="Disordered" evidence="1">
    <location>
        <begin position="566"/>
        <end position="626"/>
    </location>
</feature>
<name>A0A9P3FJS3_9PEZI</name>